<dbReference type="GO" id="GO:0003899">
    <property type="term" value="F:DNA-directed RNA polymerase activity"/>
    <property type="evidence" value="ECO:0007669"/>
    <property type="project" value="InterPro"/>
</dbReference>
<evidence type="ECO:0000256" key="1">
    <source>
        <dbReference type="SAM" id="Phobius"/>
    </source>
</evidence>
<evidence type="ECO:0000313" key="3">
    <source>
        <dbReference type="EnsemblPlants" id="AES75370"/>
    </source>
</evidence>
<organism evidence="2 4">
    <name type="scientific">Medicago truncatula</name>
    <name type="common">Barrel medic</name>
    <name type="synonym">Medicago tribuloides</name>
    <dbReference type="NCBI Taxonomy" id="3880"/>
    <lineage>
        <taxon>Eukaryota</taxon>
        <taxon>Viridiplantae</taxon>
        <taxon>Streptophyta</taxon>
        <taxon>Embryophyta</taxon>
        <taxon>Tracheophyta</taxon>
        <taxon>Spermatophyta</taxon>
        <taxon>Magnoliopsida</taxon>
        <taxon>eudicotyledons</taxon>
        <taxon>Gunneridae</taxon>
        <taxon>Pentapetalae</taxon>
        <taxon>rosids</taxon>
        <taxon>fabids</taxon>
        <taxon>Fabales</taxon>
        <taxon>Fabaceae</taxon>
        <taxon>Papilionoideae</taxon>
        <taxon>50 kb inversion clade</taxon>
        <taxon>NPAAA clade</taxon>
        <taxon>Hologalegina</taxon>
        <taxon>IRL clade</taxon>
        <taxon>Trifolieae</taxon>
        <taxon>Medicago</taxon>
    </lineage>
</organism>
<keyword evidence="1" id="KW-0472">Membrane</keyword>
<feature type="transmembrane region" description="Helical" evidence="1">
    <location>
        <begin position="112"/>
        <end position="133"/>
    </location>
</feature>
<keyword evidence="1" id="KW-0812">Transmembrane</keyword>
<dbReference type="Proteomes" id="UP000002051">
    <property type="component" value="Chromosome 6"/>
</dbReference>
<gene>
    <name evidence="2" type="ordered locus">MTR_6g042920</name>
</gene>
<dbReference type="EMBL" id="CM001222">
    <property type="protein sequence ID" value="AES75370.2"/>
    <property type="molecule type" value="Genomic_DNA"/>
</dbReference>
<accession>G7KIX5</accession>
<keyword evidence="4" id="KW-1185">Reference proteome</keyword>
<sequence length="143" mass="16641">MDWGIILGLLINGISFILISFFLKKHSPFTRSLIELSIERNIKEEVEDHSRILSDLCRHRTRSPLVQCSVYKYHTIKYEIQTHVTSHGLERITNKIPHLEAHLLRNLEKNGIVVSILCLLLDFLFIVLFLFYLSELLVNGEVV</sequence>
<dbReference type="Gene3D" id="2.40.50.150">
    <property type="match status" value="1"/>
</dbReference>
<evidence type="ECO:0000313" key="2">
    <source>
        <dbReference type="EMBL" id="AES75370.2"/>
    </source>
</evidence>
<dbReference type="STRING" id="3880.G7KIX5"/>
<protein>
    <submittedName>
        <fullName evidence="2">RNA polymerase beta chain, putative</fullName>
    </submittedName>
</protein>
<accession>A0A0C3VVH2</accession>
<dbReference type="HOGENOM" id="CLU_1809094_0_0_1"/>
<evidence type="ECO:0000313" key="4">
    <source>
        <dbReference type="Proteomes" id="UP000002051"/>
    </source>
</evidence>
<name>G7KIX5_MEDTR</name>
<feature type="transmembrane region" description="Helical" evidence="1">
    <location>
        <begin position="6"/>
        <end position="23"/>
    </location>
</feature>
<reference evidence="3" key="3">
    <citation type="submission" date="2015-04" db="UniProtKB">
        <authorList>
            <consortium name="EnsemblPlants"/>
        </authorList>
    </citation>
    <scope>IDENTIFICATION</scope>
    <source>
        <strain evidence="3">cv. Jemalong A17</strain>
    </source>
</reference>
<dbReference type="AlphaFoldDB" id="G7KIX5"/>
<reference evidence="2 4" key="2">
    <citation type="journal article" date="2014" name="BMC Genomics">
        <title>An improved genome release (version Mt4.0) for the model legume Medicago truncatula.</title>
        <authorList>
            <person name="Tang H."/>
            <person name="Krishnakumar V."/>
            <person name="Bidwell S."/>
            <person name="Rosen B."/>
            <person name="Chan A."/>
            <person name="Zhou S."/>
            <person name="Gentzbittel L."/>
            <person name="Childs K.L."/>
            <person name="Yandell M."/>
            <person name="Gundlach H."/>
            <person name="Mayer K.F."/>
            <person name="Schwartz D.C."/>
            <person name="Town C.D."/>
        </authorList>
    </citation>
    <scope>GENOME REANNOTATION</scope>
    <source>
        <strain evidence="3 4">cv. Jemalong A17</strain>
    </source>
</reference>
<dbReference type="PaxDb" id="3880-AES62778"/>
<keyword evidence="1" id="KW-1133">Transmembrane helix</keyword>
<dbReference type="EnsemblPlants" id="AES75370">
    <property type="protein sequence ID" value="AES75370"/>
    <property type="gene ID" value="MTR_6g042920"/>
</dbReference>
<reference evidence="2 4" key="1">
    <citation type="journal article" date="2011" name="Nature">
        <title>The Medicago genome provides insight into the evolution of rhizobial symbioses.</title>
        <authorList>
            <person name="Young N.D."/>
            <person name="Debelle F."/>
            <person name="Oldroyd G.E."/>
            <person name="Geurts R."/>
            <person name="Cannon S.B."/>
            <person name="Udvardi M.K."/>
            <person name="Benedito V.A."/>
            <person name="Mayer K.F."/>
            <person name="Gouzy J."/>
            <person name="Schoof H."/>
            <person name="Van de Peer Y."/>
            <person name="Proost S."/>
            <person name="Cook D.R."/>
            <person name="Meyers B.C."/>
            <person name="Spannagl M."/>
            <person name="Cheung F."/>
            <person name="De Mita S."/>
            <person name="Krishnakumar V."/>
            <person name="Gundlach H."/>
            <person name="Zhou S."/>
            <person name="Mudge J."/>
            <person name="Bharti A.K."/>
            <person name="Murray J.D."/>
            <person name="Naoumkina M.A."/>
            <person name="Rosen B."/>
            <person name="Silverstein K.A."/>
            <person name="Tang H."/>
            <person name="Rombauts S."/>
            <person name="Zhao P.X."/>
            <person name="Zhou P."/>
            <person name="Barbe V."/>
            <person name="Bardou P."/>
            <person name="Bechner M."/>
            <person name="Bellec A."/>
            <person name="Berger A."/>
            <person name="Berges H."/>
            <person name="Bidwell S."/>
            <person name="Bisseling T."/>
            <person name="Choisne N."/>
            <person name="Couloux A."/>
            <person name="Denny R."/>
            <person name="Deshpande S."/>
            <person name="Dai X."/>
            <person name="Doyle J.J."/>
            <person name="Dudez A.M."/>
            <person name="Farmer A.D."/>
            <person name="Fouteau S."/>
            <person name="Franken C."/>
            <person name="Gibelin C."/>
            <person name="Gish J."/>
            <person name="Goldstein S."/>
            <person name="Gonzalez A.J."/>
            <person name="Green P.J."/>
            <person name="Hallab A."/>
            <person name="Hartog M."/>
            <person name="Hua A."/>
            <person name="Humphray S.J."/>
            <person name="Jeong D.H."/>
            <person name="Jing Y."/>
            <person name="Jocker A."/>
            <person name="Kenton S.M."/>
            <person name="Kim D.J."/>
            <person name="Klee K."/>
            <person name="Lai H."/>
            <person name="Lang C."/>
            <person name="Lin S."/>
            <person name="Macmil S.L."/>
            <person name="Magdelenat G."/>
            <person name="Matthews L."/>
            <person name="McCorrison J."/>
            <person name="Monaghan E.L."/>
            <person name="Mun J.H."/>
            <person name="Najar F.Z."/>
            <person name="Nicholson C."/>
            <person name="Noirot C."/>
            <person name="O'Bleness M."/>
            <person name="Paule C.R."/>
            <person name="Poulain J."/>
            <person name="Prion F."/>
            <person name="Qin B."/>
            <person name="Qu C."/>
            <person name="Retzel E.F."/>
            <person name="Riddle C."/>
            <person name="Sallet E."/>
            <person name="Samain S."/>
            <person name="Samson N."/>
            <person name="Sanders I."/>
            <person name="Saurat O."/>
            <person name="Scarpelli C."/>
            <person name="Schiex T."/>
            <person name="Segurens B."/>
            <person name="Severin A.J."/>
            <person name="Sherrier D.J."/>
            <person name="Shi R."/>
            <person name="Sims S."/>
            <person name="Singer S.R."/>
            <person name="Sinharoy S."/>
            <person name="Sterck L."/>
            <person name="Viollet A."/>
            <person name="Wang B.B."/>
            <person name="Wang K."/>
            <person name="Wang M."/>
            <person name="Wang X."/>
            <person name="Warfsmann J."/>
            <person name="Weissenbach J."/>
            <person name="White D.D."/>
            <person name="White J.D."/>
            <person name="Wiley G.B."/>
            <person name="Wincker P."/>
            <person name="Xing Y."/>
            <person name="Yang L."/>
            <person name="Yao Z."/>
            <person name="Ying F."/>
            <person name="Zhai J."/>
            <person name="Zhou L."/>
            <person name="Zuber A."/>
            <person name="Denarie J."/>
            <person name="Dixon R.A."/>
            <person name="May G.D."/>
            <person name="Schwartz D.C."/>
            <person name="Rogers J."/>
            <person name="Quetier F."/>
            <person name="Town C.D."/>
            <person name="Roe B.A."/>
        </authorList>
    </citation>
    <scope>NUCLEOTIDE SEQUENCE [LARGE SCALE GENOMIC DNA]</scope>
    <source>
        <strain evidence="2">A17</strain>
        <strain evidence="3 4">cv. Jemalong A17</strain>
    </source>
</reference>
<proteinExistence type="predicted"/>
<dbReference type="eggNOG" id="KOG0214">
    <property type="taxonomic scope" value="Eukaryota"/>
</dbReference>
<dbReference type="InterPro" id="IPR014724">
    <property type="entry name" value="RNA_pol_RPB2_OB-fold"/>
</dbReference>